<feature type="compositionally biased region" description="Polar residues" evidence="1">
    <location>
        <begin position="1"/>
        <end position="11"/>
    </location>
</feature>
<evidence type="ECO:0000256" key="1">
    <source>
        <dbReference type="SAM" id="MobiDB-lite"/>
    </source>
</evidence>
<evidence type="ECO:0000313" key="3">
    <source>
        <dbReference type="Proteomes" id="UP000594261"/>
    </source>
</evidence>
<dbReference type="AlphaFoldDB" id="A0A7N2R5S3"/>
<reference evidence="2 3" key="1">
    <citation type="journal article" date="2016" name="G3 (Bethesda)">
        <title>First Draft Assembly and Annotation of the Genome of a California Endemic Oak Quercus lobata Nee (Fagaceae).</title>
        <authorList>
            <person name="Sork V.L."/>
            <person name="Fitz-Gibbon S.T."/>
            <person name="Puiu D."/>
            <person name="Crepeau M."/>
            <person name="Gugger P.F."/>
            <person name="Sherman R."/>
            <person name="Stevens K."/>
            <person name="Langley C.H."/>
            <person name="Pellegrini M."/>
            <person name="Salzberg S.L."/>
        </authorList>
    </citation>
    <scope>NUCLEOTIDE SEQUENCE [LARGE SCALE GENOMIC DNA]</scope>
    <source>
        <strain evidence="2 3">cv. SW786</strain>
    </source>
</reference>
<dbReference type="Proteomes" id="UP000594261">
    <property type="component" value="Chromosome 5"/>
</dbReference>
<dbReference type="PANTHER" id="PTHR33972">
    <property type="entry name" value="EXPRESSED PROTEIN"/>
    <property type="match status" value="1"/>
</dbReference>
<dbReference type="InParanoid" id="A0A7N2R5S3"/>
<name>A0A7N2R5S3_QUELO</name>
<dbReference type="EnsemblPlants" id="QL05p083992:mrna">
    <property type="protein sequence ID" value="QL05p083992:mrna"/>
    <property type="gene ID" value="QL05p083992"/>
</dbReference>
<sequence>MSMARSLSSITQHHHHHHLQLPRLSTSSRLLTLRTQSSKPLPPPNPAAADSPSSPDPLLRKLEDAIHRIIVRRSAPDWLPFLPGSSYWVPPPPHGLNHLVHHFAKQNDVSFASSSSSSVLGGPTAISTAASQRGWPSSSYFINVKLAIFNEKSSVYGKYDEGLSRLVCFYLIFVGF</sequence>
<dbReference type="Gramene" id="QL05p083992:mrna">
    <property type="protein sequence ID" value="QL05p083992:mrna"/>
    <property type="gene ID" value="QL05p083992"/>
</dbReference>
<proteinExistence type="predicted"/>
<keyword evidence="3" id="KW-1185">Reference proteome</keyword>
<protein>
    <submittedName>
        <fullName evidence="2">Uncharacterized protein</fullName>
    </submittedName>
</protein>
<reference evidence="2" key="2">
    <citation type="submission" date="2021-01" db="UniProtKB">
        <authorList>
            <consortium name="EnsemblPlants"/>
        </authorList>
    </citation>
    <scope>IDENTIFICATION</scope>
</reference>
<dbReference type="PANTHER" id="PTHR33972:SF25">
    <property type="entry name" value="GENOME ASSEMBLY, CHROMOSOME: A06"/>
    <property type="match status" value="1"/>
</dbReference>
<dbReference type="EMBL" id="LRBV02000005">
    <property type="status" value="NOT_ANNOTATED_CDS"/>
    <property type="molecule type" value="Genomic_DNA"/>
</dbReference>
<dbReference type="FunCoup" id="A0A7N2R5S3">
    <property type="interactions" value="1787"/>
</dbReference>
<organism evidence="2 3">
    <name type="scientific">Quercus lobata</name>
    <name type="common">Valley oak</name>
    <dbReference type="NCBI Taxonomy" id="97700"/>
    <lineage>
        <taxon>Eukaryota</taxon>
        <taxon>Viridiplantae</taxon>
        <taxon>Streptophyta</taxon>
        <taxon>Embryophyta</taxon>
        <taxon>Tracheophyta</taxon>
        <taxon>Spermatophyta</taxon>
        <taxon>Magnoliopsida</taxon>
        <taxon>eudicotyledons</taxon>
        <taxon>Gunneridae</taxon>
        <taxon>Pentapetalae</taxon>
        <taxon>rosids</taxon>
        <taxon>fabids</taxon>
        <taxon>Fagales</taxon>
        <taxon>Fagaceae</taxon>
        <taxon>Quercus</taxon>
    </lineage>
</organism>
<feature type="compositionally biased region" description="Low complexity" evidence="1">
    <location>
        <begin position="21"/>
        <end position="38"/>
    </location>
</feature>
<accession>A0A7N2R5S3</accession>
<evidence type="ECO:0000313" key="2">
    <source>
        <dbReference type="EnsemblPlants" id="QL05p083992:mrna"/>
    </source>
</evidence>
<feature type="region of interest" description="Disordered" evidence="1">
    <location>
        <begin position="1"/>
        <end position="58"/>
    </location>
</feature>
<feature type="compositionally biased region" description="Low complexity" evidence="1">
    <location>
        <begin position="47"/>
        <end position="57"/>
    </location>
</feature>
<dbReference type="OMA" id="IIVIRSK"/>